<dbReference type="Proteomes" id="UP000249299">
    <property type="component" value="Unassembled WGS sequence"/>
</dbReference>
<dbReference type="InterPro" id="IPR036374">
    <property type="entry name" value="OxRdtase_Mopterin-bd_sf"/>
</dbReference>
<dbReference type="EMBL" id="NPEV01000024">
    <property type="protein sequence ID" value="RAI26960.1"/>
    <property type="molecule type" value="Genomic_DNA"/>
</dbReference>
<dbReference type="AlphaFoldDB" id="A0A327JKJ2"/>
<comment type="caution">
    <text evidence="3">The sequence shown here is derived from an EMBL/GenBank/DDBJ whole genome shotgun (WGS) entry which is preliminary data.</text>
</comment>
<feature type="chain" id="PRO_5016374264" evidence="1">
    <location>
        <begin position="24"/>
        <end position="180"/>
    </location>
</feature>
<dbReference type="Pfam" id="PF00174">
    <property type="entry name" value="Oxidored_molyb"/>
    <property type="match status" value="1"/>
</dbReference>
<dbReference type="SUPFAM" id="SSF56524">
    <property type="entry name" value="Oxidoreductase molybdopterin-binding domain"/>
    <property type="match status" value="1"/>
</dbReference>
<accession>A0A327JKJ2</accession>
<dbReference type="OrthoDB" id="9798763at2"/>
<keyword evidence="4" id="KW-1185">Reference proteome</keyword>
<keyword evidence="1" id="KW-0732">Signal</keyword>
<feature type="signal peptide" evidence="1">
    <location>
        <begin position="1"/>
        <end position="23"/>
    </location>
</feature>
<dbReference type="Gene3D" id="3.90.420.10">
    <property type="entry name" value="Oxidoreductase, molybdopterin-binding domain"/>
    <property type="match status" value="1"/>
</dbReference>
<evidence type="ECO:0000256" key="1">
    <source>
        <dbReference type="SAM" id="SignalP"/>
    </source>
</evidence>
<protein>
    <submittedName>
        <fullName evidence="3">Oxidoreductase</fullName>
    </submittedName>
</protein>
<evidence type="ECO:0000313" key="4">
    <source>
        <dbReference type="Proteomes" id="UP000249299"/>
    </source>
</evidence>
<feature type="domain" description="Oxidoreductase molybdopterin-binding" evidence="2">
    <location>
        <begin position="84"/>
        <end position="153"/>
    </location>
</feature>
<evidence type="ECO:0000313" key="3">
    <source>
        <dbReference type="EMBL" id="RAI26960.1"/>
    </source>
</evidence>
<proteinExistence type="predicted"/>
<evidence type="ECO:0000259" key="2">
    <source>
        <dbReference type="Pfam" id="PF00174"/>
    </source>
</evidence>
<reference evidence="3 4" key="1">
    <citation type="submission" date="2017-07" db="EMBL/GenBank/DDBJ databases">
        <title>Draft Genome Sequences of Select Purple Nonsulfur Bacteria.</title>
        <authorList>
            <person name="Lasarre B."/>
            <person name="Mckinlay J.B."/>
        </authorList>
    </citation>
    <scope>NUCLEOTIDE SEQUENCE [LARGE SCALE GENOMIC DNA]</scope>
    <source>
        <strain evidence="3 4">DSM 11290</strain>
    </source>
</reference>
<dbReference type="InterPro" id="IPR000572">
    <property type="entry name" value="OxRdtase_Mopterin-bd_dom"/>
</dbReference>
<organism evidence="3 4">
    <name type="scientific">Rhodobium orientis</name>
    <dbReference type="NCBI Taxonomy" id="34017"/>
    <lineage>
        <taxon>Bacteria</taxon>
        <taxon>Pseudomonadati</taxon>
        <taxon>Pseudomonadota</taxon>
        <taxon>Alphaproteobacteria</taxon>
        <taxon>Hyphomicrobiales</taxon>
        <taxon>Rhodobiaceae</taxon>
        <taxon>Rhodobium</taxon>
    </lineage>
</organism>
<name>A0A327JKJ2_9HYPH</name>
<gene>
    <name evidence="3" type="ORF">CH339_12055</name>
</gene>
<sequence length="180" mass="19068">MTSLKRSLAVLAVLSGLSGVLSAGFASGPAVATALEAKPTGTVILQVSGKISATNAGDEAHFDLDMLKGMPAATFNTSTVWTDGENSFTGVPLKDLLATLGAHGRTLRATAINDYAVRIPVSDAVSPGPIVAYAMNGKSMSRRGKGPLWIVYPFDQHSRFQSETIYSRSIWQLDRLEVID</sequence>